<dbReference type="Pfam" id="PF07730">
    <property type="entry name" value="HisKA_3"/>
    <property type="match status" value="1"/>
</dbReference>
<dbReference type="SMART" id="SM00387">
    <property type="entry name" value="HATPase_c"/>
    <property type="match status" value="1"/>
</dbReference>
<dbReference type="Pfam" id="PF02518">
    <property type="entry name" value="HATPase_c"/>
    <property type="match status" value="1"/>
</dbReference>
<dbReference type="CDD" id="cd16917">
    <property type="entry name" value="HATPase_UhpB-NarQ-NarX-like"/>
    <property type="match status" value="1"/>
</dbReference>
<dbReference type="PROSITE" id="PS50109">
    <property type="entry name" value="HIS_KIN"/>
    <property type="match status" value="1"/>
</dbReference>
<comment type="catalytic activity">
    <reaction evidence="1">
        <text>ATP + protein L-histidine = ADP + protein N-phospho-L-histidine.</text>
        <dbReference type="EC" id="2.7.13.3"/>
    </reaction>
</comment>
<keyword evidence="7" id="KW-0963">Cytoplasm</keyword>
<dbReference type="InterPro" id="IPR004358">
    <property type="entry name" value="Sig_transdc_His_kin-like_C"/>
</dbReference>
<dbReference type="PANTHER" id="PTHR24421:SF58">
    <property type="entry name" value="SIGNAL TRANSDUCTION HISTIDINE-PROTEIN KINASE_PHOSPHATASE UHPB"/>
    <property type="match status" value="1"/>
</dbReference>
<sequence length="438" mass="47741">MNVPAWMAPWRRWSLPHWSLRFRLLSIIIVPLAYMFATFVVYLYASGIADVGDELAERGPLVAKVLADSSEYHLATGRVAELRQGVERVVQADRGIYQVDVLDTARKAVVTVAARRGGSPDVRPYEAPIVRRLVWVHTGQATGQPGFSTETVGYVRVTMSPTAAMRRHMNQFYVALLVAALGLVACAALAWQFARHFNDSLQSTMRALRTADAEKRLLLRRVNTAVEEERKSIALEIHDELNATLIAVRLESQRIAALAHKENAADEISQRAQGITKLALGLYNSGRSLVRRLRPEVLDMLGLQGAVEEMVRHHDSMGQGCRYLFRAEGEFSKLDSAVAISAYRIVQEALSNVAKHARATEVTVALARESKEGGDALRITVTDNGKGFDPALAAGGIGIAGMRERVAAYAGTFDVASMQGAGTSITIRLPLAASADAP</sequence>
<dbReference type="Proteomes" id="UP000484015">
    <property type="component" value="Unassembled WGS sequence"/>
</dbReference>
<evidence type="ECO:0000256" key="7">
    <source>
        <dbReference type="ARBA" id="ARBA00022490"/>
    </source>
</evidence>
<evidence type="ECO:0000256" key="13">
    <source>
        <dbReference type="ARBA" id="ARBA00023014"/>
    </source>
</evidence>
<dbReference type="AlphaFoldDB" id="A0A6L6PZJ8"/>
<evidence type="ECO:0000256" key="11">
    <source>
        <dbReference type="ARBA" id="ARBA00023004"/>
    </source>
</evidence>
<evidence type="ECO:0000259" key="17">
    <source>
        <dbReference type="PROSITE" id="PS50109"/>
    </source>
</evidence>
<keyword evidence="8" id="KW-0808">Transferase</keyword>
<evidence type="ECO:0000256" key="16">
    <source>
        <dbReference type="SAM" id="Phobius"/>
    </source>
</evidence>
<comment type="cofactor">
    <cofactor evidence="2">
        <name>[4Fe-4S] cluster</name>
        <dbReference type="ChEBI" id="CHEBI:49883"/>
    </cofactor>
</comment>
<dbReference type="OrthoDB" id="9797605at2"/>
<gene>
    <name evidence="18" type="ORF">GM668_11825</name>
</gene>
<dbReference type="PRINTS" id="PR00344">
    <property type="entry name" value="BCTRLSENSOR"/>
</dbReference>
<keyword evidence="9" id="KW-0479">Metal-binding</keyword>
<name>A0A6L6PZJ8_9BURK</name>
<comment type="subcellular location">
    <subcellularLocation>
        <location evidence="3">Cytoplasm</location>
    </subcellularLocation>
</comment>
<dbReference type="GO" id="GO:0005737">
    <property type="term" value="C:cytoplasm"/>
    <property type="evidence" value="ECO:0007669"/>
    <property type="project" value="UniProtKB-SubCell"/>
</dbReference>
<evidence type="ECO:0000256" key="10">
    <source>
        <dbReference type="ARBA" id="ARBA00022777"/>
    </source>
</evidence>
<dbReference type="GO" id="GO:0046872">
    <property type="term" value="F:metal ion binding"/>
    <property type="evidence" value="ECO:0007669"/>
    <property type="project" value="UniProtKB-KW"/>
</dbReference>
<dbReference type="GO" id="GO:0000155">
    <property type="term" value="F:phosphorelay sensor kinase activity"/>
    <property type="evidence" value="ECO:0007669"/>
    <property type="project" value="InterPro"/>
</dbReference>
<evidence type="ECO:0000256" key="1">
    <source>
        <dbReference type="ARBA" id="ARBA00000085"/>
    </source>
</evidence>
<dbReference type="Gene3D" id="1.20.5.1930">
    <property type="match status" value="1"/>
</dbReference>
<organism evidence="18 19">
    <name type="scientific">Pseudoduganella ginsengisoli</name>
    <dbReference type="NCBI Taxonomy" id="1462440"/>
    <lineage>
        <taxon>Bacteria</taxon>
        <taxon>Pseudomonadati</taxon>
        <taxon>Pseudomonadota</taxon>
        <taxon>Betaproteobacteria</taxon>
        <taxon>Burkholderiales</taxon>
        <taxon>Oxalobacteraceae</taxon>
        <taxon>Telluria group</taxon>
        <taxon>Pseudoduganella</taxon>
    </lineage>
</organism>
<comment type="caution">
    <text evidence="18">The sequence shown here is derived from an EMBL/GenBank/DDBJ whole genome shotgun (WGS) entry which is preliminary data.</text>
</comment>
<evidence type="ECO:0000256" key="6">
    <source>
        <dbReference type="ARBA" id="ARBA00022485"/>
    </source>
</evidence>
<keyword evidence="10 18" id="KW-0418">Kinase</keyword>
<evidence type="ECO:0000313" key="18">
    <source>
        <dbReference type="EMBL" id="MTW02770.1"/>
    </source>
</evidence>
<dbReference type="GO" id="GO:0046983">
    <property type="term" value="F:protein dimerization activity"/>
    <property type="evidence" value="ECO:0007669"/>
    <property type="project" value="InterPro"/>
</dbReference>
<keyword evidence="16" id="KW-0472">Membrane</keyword>
<dbReference type="EMBL" id="WNLA01000006">
    <property type="protein sequence ID" value="MTW02770.1"/>
    <property type="molecule type" value="Genomic_DNA"/>
</dbReference>
<dbReference type="InterPro" id="IPR011712">
    <property type="entry name" value="Sig_transdc_His_kin_sub3_dim/P"/>
</dbReference>
<dbReference type="InterPro" id="IPR003594">
    <property type="entry name" value="HATPase_dom"/>
</dbReference>
<dbReference type="GO" id="GO:0051539">
    <property type="term" value="F:4 iron, 4 sulfur cluster binding"/>
    <property type="evidence" value="ECO:0007669"/>
    <property type="project" value="UniProtKB-KW"/>
</dbReference>
<dbReference type="GO" id="GO:0016020">
    <property type="term" value="C:membrane"/>
    <property type="evidence" value="ECO:0007669"/>
    <property type="project" value="InterPro"/>
</dbReference>
<dbReference type="SUPFAM" id="SSF55874">
    <property type="entry name" value="ATPase domain of HSP90 chaperone/DNA topoisomerase II/histidine kinase"/>
    <property type="match status" value="1"/>
</dbReference>
<keyword evidence="12" id="KW-0902">Two-component regulatory system</keyword>
<feature type="transmembrane region" description="Helical" evidence="16">
    <location>
        <begin position="172"/>
        <end position="194"/>
    </location>
</feature>
<evidence type="ECO:0000256" key="15">
    <source>
        <dbReference type="ARBA" id="ARBA00030800"/>
    </source>
</evidence>
<evidence type="ECO:0000256" key="2">
    <source>
        <dbReference type="ARBA" id="ARBA00001966"/>
    </source>
</evidence>
<dbReference type="InterPro" id="IPR005467">
    <property type="entry name" value="His_kinase_dom"/>
</dbReference>
<proteinExistence type="predicted"/>
<evidence type="ECO:0000313" key="19">
    <source>
        <dbReference type="Proteomes" id="UP000484015"/>
    </source>
</evidence>
<keyword evidence="13" id="KW-0411">Iron-sulfur</keyword>
<keyword evidence="6" id="KW-0004">4Fe-4S</keyword>
<keyword evidence="16" id="KW-0812">Transmembrane</keyword>
<comment type="function">
    <text evidence="14">Member of the two-component regulatory system NreB/NreC involved in the control of dissimilatory nitrate/nitrite reduction in response to oxygen. NreB functions as a direct oxygen sensor histidine kinase which is autophosphorylated, in the absence of oxygen, probably at the conserved histidine residue, and transfers its phosphate group probably to a conserved aspartate residue of NreC. NreB/NreC activates the expression of the nitrate (narGHJI) and nitrite (nir) reductase operons, as well as the putative nitrate transporter gene narT.</text>
</comment>
<keyword evidence="16" id="KW-1133">Transmembrane helix</keyword>
<evidence type="ECO:0000256" key="3">
    <source>
        <dbReference type="ARBA" id="ARBA00004496"/>
    </source>
</evidence>
<feature type="domain" description="Histidine kinase" evidence="17">
    <location>
        <begin position="344"/>
        <end position="433"/>
    </location>
</feature>
<evidence type="ECO:0000256" key="4">
    <source>
        <dbReference type="ARBA" id="ARBA00012438"/>
    </source>
</evidence>
<dbReference type="InterPro" id="IPR036890">
    <property type="entry name" value="HATPase_C_sf"/>
</dbReference>
<keyword evidence="19" id="KW-1185">Reference proteome</keyword>
<evidence type="ECO:0000256" key="12">
    <source>
        <dbReference type="ARBA" id="ARBA00023012"/>
    </source>
</evidence>
<keyword evidence="11" id="KW-0408">Iron</keyword>
<reference evidence="18 19" key="1">
    <citation type="submission" date="2019-11" db="EMBL/GenBank/DDBJ databases">
        <title>Type strains purchased from KCTC, JCM and DSMZ.</title>
        <authorList>
            <person name="Lu H."/>
        </authorList>
    </citation>
    <scope>NUCLEOTIDE SEQUENCE [LARGE SCALE GENOMIC DNA]</scope>
    <source>
        <strain evidence="18 19">KCTC 42409</strain>
    </source>
</reference>
<dbReference type="InterPro" id="IPR050482">
    <property type="entry name" value="Sensor_HK_TwoCompSys"/>
</dbReference>
<evidence type="ECO:0000256" key="14">
    <source>
        <dbReference type="ARBA" id="ARBA00024827"/>
    </source>
</evidence>
<accession>A0A6L6PZJ8</accession>
<evidence type="ECO:0000256" key="9">
    <source>
        <dbReference type="ARBA" id="ARBA00022723"/>
    </source>
</evidence>
<evidence type="ECO:0000256" key="8">
    <source>
        <dbReference type="ARBA" id="ARBA00022679"/>
    </source>
</evidence>
<dbReference type="Gene3D" id="3.30.565.10">
    <property type="entry name" value="Histidine kinase-like ATPase, C-terminal domain"/>
    <property type="match status" value="1"/>
</dbReference>
<protein>
    <recommendedName>
        <fullName evidence="5">Oxygen sensor histidine kinase NreB</fullName>
        <ecNumber evidence="4">2.7.13.3</ecNumber>
    </recommendedName>
    <alternativeName>
        <fullName evidence="15">Nitrogen regulation protein B</fullName>
    </alternativeName>
</protein>
<evidence type="ECO:0000256" key="5">
    <source>
        <dbReference type="ARBA" id="ARBA00017322"/>
    </source>
</evidence>
<dbReference type="EC" id="2.7.13.3" evidence="4"/>
<feature type="transmembrane region" description="Helical" evidence="16">
    <location>
        <begin position="20"/>
        <end position="45"/>
    </location>
</feature>
<dbReference type="PANTHER" id="PTHR24421">
    <property type="entry name" value="NITRATE/NITRITE SENSOR PROTEIN NARX-RELATED"/>
    <property type="match status" value="1"/>
</dbReference>